<organism evidence="1 2">
    <name type="scientific">Penicillium arizonense</name>
    <dbReference type="NCBI Taxonomy" id="1835702"/>
    <lineage>
        <taxon>Eukaryota</taxon>
        <taxon>Fungi</taxon>
        <taxon>Dikarya</taxon>
        <taxon>Ascomycota</taxon>
        <taxon>Pezizomycotina</taxon>
        <taxon>Eurotiomycetes</taxon>
        <taxon>Eurotiomycetidae</taxon>
        <taxon>Eurotiales</taxon>
        <taxon>Aspergillaceae</taxon>
        <taxon>Penicillium</taxon>
    </lineage>
</organism>
<dbReference type="GeneID" id="34577446"/>
<name>A0A1F5LFF4_PENAI</name>
<dbReference type="RefSeq" id="XP_022487382.1">
    <property type="nucleotide sequence ID" value="XM_022632712.1"/>
</dbReference>
<gene>
    <name evidence="1" type="ORF">PENARI_c011G09714</name>
</gene>
<comment type="caution">
    <text evidence="1">The sequence shown here is derived from an EMBL/GenBank/DDBJ whole genome shotgun (WGS) entry which is preliminary data.</text>
</comment>
<sequence length="276" mass="31999">MADDILREEGLPATTPRYQYQGVKQCLRCFELELERYDREGQHGDGLYVIFDHVDDRSFQECFEDDSAESLLVDSLATYNFISHTIVLKMPPSDVHEAAHRAFSEIFSTWHRGQESRLVPTGDAKVEGFTRKKKPDSSWKTSIHIPGRDVKWPTILVEAGWAEPMAKLKQDILFWLRESEQQVKVALTIQVTRRESVTIKQWVLDETTRSSVKPIQTMHITRNRDPRLNQHQISGSMRIPFEDCFLRAKRGNESDFVLSNEDLTELAEAVWYCLPE</sequence>
<dbReference type="Proteomes" id="UP000177622">
    <property type="component" value="Unassembled WGS sequence"/>
</dbReference>
<protein>
    <submittedName>
        <fullName evidence="1">Uncharacterized protein</fullName>
    </submittedName>
</protein>
<reference evidence="1 2" key="1">
    <citation type="journal article" date="2016" name="Sci. Rep.">
        <title>Penicillium arizonense, a new, genome sequenced fungal species, reveals a high chemical diversity in secreted metabolites.</title>
        <authorList>
            <person name="Grijseels S."/>
            <person name="Nielsen J.C."/>
            <person name="Randelovic M."/>
            <person name="Nielsen J."/>
            <person name="Nielsen K.F."/>
            <person name="Workman M."/>
            <person name="Frisvad J.C."/>
        </authorList>
    </citation>
    <scope>NUCLEOTIDE SEQUENCE [LARGE SCALE GENOMIC DNA]</scope>
    <source>
        <strain evidence="1 2">CBS 141311</strain>
    </source>
</reference>
<keyword evidence="2" id="KW-1185">Reference proteome</keyword>
<dbReference type="AlphaFoldDB" id="A0A1F5LFF4"/>
<dbReference type="OrthoDB" id="76567at2759"/>
<proteinExistence type="predicted"/>
<evidence type="ECO:0000313" key="2">
    <source>
        <dbReference type="Proteomes" id="UP000177622"/>
    </source>
</evidence>
<accession>A0A1F5LFF4</accession>
<evidence type="ECO:0000313" key="1">
    <source>
        <dbReference type="EMBL" id="OGE51938.1"/>
    </source>
</evidence>
<dbReference type="EMBL" id="LXJU01000011">
    <property type="protein sequence ID" value="OGE51938.1"/>
    <property type="molecule type" value="Genomic_DNA"/>
</dbReference>